<evidence type="ECO:0000256" key="1">
    <source>
        <dbReference type="SAM" id="MobiDB-lite"/>
    </source>
</evidence>
<evidence type="ECO:0000256" key="2">
    <source>
        <dbReference type="SAM" id="Phobius"/>
    </source>
</evidence>
<evidence type="ECO:0000313" key="3">
    <source>
        <dbReference type="EMBL" id="KAL3662865.1"/>
    </source>
</evidence>
<dbReference type="EMBL" id="JBIMZQ010000030">
    <property type="protein sequence ID" value="KAL3662865.1"/>
    <property type="molecule type" value="Genomic_DNA"/>
</dbReference>
<feature type="transmembrane region" description="Helical" evidence="2">
    <location>
        <begin position="6954"/>
        <end position="6975"/>
    </location>
</feature>
<dbReference type="InterPro" id="IPR011989">
    <property type="entry name" value="ARM-like"/>
</dbReference>
<reference evidence="3 4" key="1">
    <citation type="submission" date="2024-09" db="EMBL/GenBank/DDBJ databases">
        <title>Genome sequencing and assembly of Phytophthora oleae, isolate VK10A, causative agent of rot of olive drupes.</title>
        <authorList>
            <person name="Conti Taguali S."/>
            <person name="Riolo M."/>
            <person name="La Spada F."/>
            <person name="Cacciola S.O."/>
            <person name="Dionisio G."/>
        </authorList>
    </citation>
    <scope>NUCLEOTIDE SEQUENCE [LARGE SCALE GENOMIC DNA]</scope>
    <source>
        <strain evidence="3 4">VK10A</strain>
    </source>
</reference>
<gene>
    <name evidence="3" type="ORF">V7S43_012266</name>
</gene>
<proteinExistence type="predicted"/>
<feature type="compositionally biased region" description="Basic and acidic residues" evidence="1">
    <location>
        <begin position="183"/>
        <end position="194"/>
    </location>
</feature>
<feature type="region of interest" description="Disordered" evidence="1">
    <location>
        <begin position="270"/>
        <end position="305"/>
    </location>
</feature>
<feature type="transmembrane region" description="Helical" evidence="2">
    <location>
        <begin position="6768"/>
        <end position="6789"/>
    </location>
</feature>
<feature type="transmembrane region" description="Helical" evidence="2">
    <location>
        <begin position="6723"/>
        <end position="6747"/>
    </location>
</feature>
<dbReference type="Proteomes" id="UP001632037">
    <property type="component" value="Unassembled WGS sequence"/>
</dbReference>
<feature type="region of interest" description="Disordered" evidence="1">
    <location>
        <begin position="24"/>
        <end position="53"/>
    </location>
</feature>
<dbReference type="SUPFAM" id="SSF48371">
    <property type="entry name" value="ARM repeat"/>
    <property type="match status" value="4"/>
</dbReference>
<feature type="transmembrane region" description="Helical" evidence="2">
    <location>
        <begin position="6866"/>
        <end position="6885"/>
    </location>
</feature>
<keyword evidence="2" id="KW-0812">Transmembrane</keyword>
<feature type="compositionally biased region" description="Polar residues" evidence="1">
    <location>
        <begin position="280"/>
        <end position="289"/>
    </location>
</feature>
<organism evidence="3 4">
    <name type="scientific">Phytophthora oleae</name>
    <dbReference type="NCBI Taxonomy" id="2107226"/>
    <lineage>
        <taxon>Eukaryota</taxon>
        <taxon>Sar</taxon>
        <taxon>Stramenopiles</taxon>
        <taxon>Oomycota</taxon>
        <taxon>Peronosporomycetes</taxon>
        <taxon>Peronosporales</taxon>
        <taxon>Peronosporaceae</taxon>
        <taxon>Phytophthora</taxon>
    </lineage>
</organism>
<feature type="compositionally biased region" description="Low complexity" evidence="1">
    <location>
        <begin position="31"/>
        <end position="44"/>
    </location>
</feature>
<keyword evidence="2" id="KW-1133">Transmembrane helix</keyword>
<comment type="caution">
    <text evidence="3">The sequence shown here is derived from an EMBL/GenBank/DDBJ whole genome shotgun (WGS) entry which is preliminary data.</text>
</comment>
<evidence type="ECO:0008006" key="5">
    <source>
        <dbReference type="Google" id="ProtNLM"/>
    </source>
</evidence>
<name>A0ABD3F7L5_9STRA</name>
<feature type="region of interest" description="Disordered" evidence="1">
    <location>
        <begin position="164"/>
        <end position="194"/>
    </location>
</feature>
<feature type="transmembrane region" description="Helical" evidence="2">
    <location>
        <begin position="6598"/>
        <end position="6615"/>
    </location>
</feature>
<protein>
    <recommendedName>
        <fullName evidence="5">Calmodulin</fullName>
    </recommendedName>
</protein>
<feature type="transmembrane region" description="Helical" evidence="2">
    <location>
        <begin position="6891"/>
        <end position="6911"/>
    </location>
</feature>
<dbReference type="Gene3D" id="1.25.10.10">
    <property type="entry name" value="Leucine-rich Repeat Variant"/>
    <property type="match status" value="1"/>
</dbReference>
<feature type="transmembrane region" description="Helical" evidence="2">
    <location>
        <begin position="6923"/>
        <end position="6942"/>
    </location>
</feature>
<dbReference type="InterPro" id="IPR016024">
    <property type="entry name" value="ARM-type_fold"/>
</dbReference>
<feature type="transmembrane region" description="Helical" evidence="2">
    <location>
        <begin position="6827"/>
        <end position="6846"/>
    </location>
</feature>
<keyword evidence="4" id="KW-1185">Reference proteome</keyword>
<accession>A0ABD3F7L5</accession>
<evidence type="ECO:0000313" key="4">
    <source>
        <dbReference type="Proteomes" id="UP001632037"/>
    </source>
</evidence>
<keyword evidence="2" id="KW-0472">Membrane</keyword>
<sequence length="7086" mass="790586">MPRGHTLDEVSAALADVQARQQRLAQGSVLPRASSPPASAHTAPYPHPPPVSKDTGLQATALFQWLKRRVVRRSEHKESGALEDLGSLDVVSSATLTTVRTLIGQFIPLPTRREFVFVNPTTNTLVDAEQERNVFARELPFICIELLPGKVKAEPTAYVVVRGAEEQRRPKPETAYSQPEQQQNEHKKLPKTVDTETNQQAVSVAVINVLSPVAPVRTNRERSAVLLPAQEKKQTSDDVKANPPVDVPAMLSIKKAMPELKLVSEHKRAASASLGAGPRTRTTLVNTTGNDKKEKDLPQGRQTSIRGISSAGGAISRKNKLEGKKSTASESVIETVVEAPKIAKLSSSDEVQAQDDSPHEIADEGAVADGDTVADEGFVAADPIPTSEALGSLRVERPLNKKPGQLRRSRRFKALTAAKLAEKSWDTGEPELQELLADKNVEDFIRSFLEIVRTGLDGVDTRQVDEALLYYGTDYRVLELHQLLLALDSELSTRCNHVQSGVDGQLMQFLLKSFPVDGDNTINPEALQRFEYALNLFVGMRGWQSPTKLRASCFEERHPLQFIPASDSRRFAMLRLTDRDRQLFALASSDNSTARFESWLADGMEITYVLLYGFLLSRRNSGPKALAKLDAIHVRQERIQAAIQKLSSFSFDVWKRLEFRTADLENTSMMRRLNELLNPFLRDNTYSGELSGSVFYPALVGYLTKKRDQLSQGLYAVLASSPGIHGPLQATVLECLRLLRLYLEQAEPHSATTNSYLQSMGLKIIDIDKINVSRSNTGLGRIYVNGAEAILTHHQCKVAARGQDVQLKARWDQPELSQGKISRYCFLGANEIALEYLFVRTKVEASSGDDIRWEDRDAIARVEARQAFAFLCNDSLVLPPNVAIGIGANVVHADLLPHLTSMLSLGTLLREYAGATSVSLGYCYNSAGQNIRVVFRVHTLSLVGTHGYAKGAAGCWGLKSAFRGLDRFLASIQEEGAIGFCEAEGLRFLNSYLHDREHEWLSVKYGEPFFGYLYGTKGTDTACPRADILRAMKRAIAIIPSAPQCITKTNIEIVVQLINVRPEAPDVADEAVDVLMAICSNDNPPELTGKSSEYVAPPMTDSQIHFMSQTGLKILVNALAKLEEVPIYKEAAEMMIVSLLMTHEMSATKAGLLIHHKEWLDYYVQTRVWTSEAPGPQFLGYILGQIHARFFTITSFVEPVSETCPCGCDEHLLETVDASIGVMKIFVKLMITEVGVLWAQEAMQGPRDCLLFLLWCPQQTWSGSAMAELQELIFVSLCEFLELLTSSHQYLHLLSELTPPLLALLRQEDRVSLHTGALRVLSLTFRLTVDRKAWLISMETFLTAFYQILESICDDSTHSSMNSLMVDTLFHLGSDVRIAVSSKLLILLHEEYITFVGGSGQLSPVARSRTKSLLQTLVSFCSLTGASILQPVCQIPALICLGWLLTSLEVADDLAKLDVDDVLLTLMENESAVVSILAAQAYITHLFHGLSSCRLIDEYRLKRFCNQLTTVLATGSRLMLSPKRSSGAEKQEDIQFATNTHALYSVLLRYKSLNSEKQSPRQQGGLDQDGATITNQSPTDIIWGSSEWNDANRAASEKVAIHLKLLVVFSSMTSNVISIGGSDEIREIILQLVRFVRERMHSASYHTTLYLLSLRNIIWATRLEISKWGITELADPSFLRKLLLLDKDKLYQELASGILWGLAEAYEKSNTFLLSFEVEDALSTGSYSTKKNGFAVMVESLASKMAGNRSIEKDVGALASMIANPLSSSFFLVNYGYPFVLKLVESSLRLIRAGYTVGPQDWKIGGLAGEKFGTILFYQYPISNQHERELFQLCRAAVNVLEATLLSNPESVLDEAARTKATILPLIDYPNKQVAVYAVLCCSIHLQAHPLKCGKLINNDLVDKVMAFFFHKEFPPIQIAAFSCMKLAFADQKNLSVLQSKIFQFREQIVSCLHSPVFEVKRKVILFLVEAVFRLNDQVFLDGIAKAFVDTDNDGLLMEIFASVSKETAQNQSAGSVLQLLIRLITKLDLVTHTGGDQLVQVICHTLKTHSTDTFLRPLLFNFLHQIVTQGDHVDYLERGSRLDVITGLLSHDLTMSELRNVANMLLSVLSKHEGIRQYLSGFDSGCIPKLAGVLDMFSEYVQSTESSKSIVGTPKEANLSQSGRFRADVDVHNPGAVLDEDAVKYLLKITTSKAIYISHFTEDIYGLFLQLLYVLISGSEFRSDERYGCLCETGCSSCDPSDIIAKTRCGHSILRLATVQRIACPSYYDLQVTLSTKAEPADLILKLTPKVLGILAANYQSRTQMLRGSAKLDWMWIPAFVKVASQPPVNEGEPAGVLDVPAADAILCLGHFSAAKEVAQRLMPEKALVSMLFAYITPMSPLFAASVEIRRASSFTLARLAEYPVIVRGPVFQEKMAILSHVPMANDHILLSNGEQDTIVLANRMIIARNRALLTPGMQGRSVDDGTLSLLAHLLAEETDSVGVLAADVLASLIYFRVNANDEKRFNSVLWRYTRALSPGKSTQDLHHPSSKRLTAFLQNWIGPMLRKLRHSSFGTFDGDSAQVLSDELGYICKHFEGDSVASLLLVLISIHLPLASQAVANTGSPSYDDLDAILTFKHDIMLTTRPRGLQYAFTAPSRTIREQNDLSFRGSAHLWFFLRKLWELASSDPGKQDQTISEVTNIIAARIPPIFTAWGAEQAVQHSAIALERRKCFLDFVISVGKVEPSFLYAIDSKHLLDAVSQNGPDAAATMGREYLLLVDMCKLNPAKLDLIIAQFGADCNNNVKPSEIFRRFWLPVQLRLLPVTFTGRSKAKTTILDPCPEADLSTIFGLDLLNLLSSHYPAVVRWFAQSQGDTQLLDMLFLASKKPALHMQHFLMRSFMSNVLCLLNQLLQLDQAKYQRIFASDPRYVRSIVDLIYTPAHEIQTSAIKLLQTLAKQPHLFALLSRLENSENPIASVNADIVSYAGEMLNKLQLVPPLPQDYVVLLAHLLFVPFFTDLCTLELVKLTLGFKKLNQIAPNCWMILTNDCRFSSIPEWMMGGQHYSTSASFLSAMNRGFDGLSDVHTIYSIDKETYMGLPSVTRRRIAMRLDSLLKLHTDESNLSPRNTLVMRLGRMLVEDRAEIIRRVAYTKRISERVLFDQIHSRQLSDLLLLLHESPLFEGIHKDHLANLAFRLGSPVEIVINSDEAIQDLPLLLVYDESVEFEMRLPGVQDPLRGSVSRGGLLGFPRWLSNNVETSTVVHKCGLLGVILSLEALASELPESSWNLVNDRLHRAYQTADPQALFYLMGREKLPRFPSGKRCLQSSASSLIVQLTTAEVFIESLLNDCWAIGVIVDVALGAFAANVVLDALRVVAAMTASEAYTKQFCGNVVAAWNEPLSQSLSPVFGFVNRFKLRLWQDHPEILETFFLIQSYFSRHLSAFWPNLEDVWTTTYLRTCLALLRSEQSPRPDVVGSHLSDAIPHRKDFLVNVCGRDLNFNLEVAHVLVHTQLSGNIVGILRLFITLSSDEALCEQVWEQVIRSSDSFDGILKLVASRISACFDTENTVDLGIYCEFLAVICTSGINEQLELEFRRAALDRFDILCVLLQRLQVLPQGHTIHVVLCCIGGMCVDVLSNCYTAVTALSTEIEKGDFITIVTKTLAELENHLELQIAVEPLVIEAVFSSIDAIISVSGQRASFELVTTVAIGMQVIQLLPSQTPHVDTNTVRALQSVVKVLLRVATQNDGIFLDGLMENWISIVVAGYECVSTHYSKANGSIHVLRLLERYTALFDAMLSSRHFRGMLWTAHFSGCESNTSLVTWVYHWITFEPSKSLAISALNTSRTSKKDRLLNIASKLQSATLSSAIKLSEHTSINRVLSLHAKFSGVIDYIFSALRSESWSRDAKRAGQWLKFVCFLSEQWSDLILTDLRRSDQQHISAVHSLLRQVHAPTLLKACGMAQALETSFVCYAVRLLWVFVKLRSVSAEPFVSSDDEWVELVPLTTSVLKEASTPRLTRCYLVGLLAELALNQVKLTSHTLELVDLVQIALLSLQEVSFPREKVGTIAASIINDYLCAQKWSGSAKTLGDSLLDFSLIHQTQRLVVYLFRTSEIRIALSTSGFFHPLMRGTLFRHAIGVLSVKREDEAWINVQGNALALIKDSLVDFPGDDCSRVLTSYRLVGRRENLLQFSMDLLPGTSSPDLKRGIVEALIAYLHQNISASCEVATLREQNKGDLLKMLAASVTLKDVAENQESRHFSVLCVRLFNAIIKVSVVNAKYAASSQFLGFFRKLASALDPLTSSDLLRTFYCIVRMLGGSRSNPDKALVQEVWMLVSAVLLHPQHSSRLEQVTFVLEILNCSGGMKRELLLRIELEWLQCGKHVVLSLIKLAQGTSLSGSSDVEPAMSIAELSIKVMKKLCSSDILAQNIYNDPDIVTALLSNCEYSWGCSQLLRNVMAGEPATREESLLSRQLSNQVGGILTLSVDRAFFLLELLPCFIGAFSVQIVDCGAWDGLLQCIVGEMDPSTCKSNEDYGRLLVAARALARVFTFCDFRDVSREILFRLRDTLKQQLSSVSNSHETKDPESEAFQYSTAVQQPALSDLILFSFTQLCSGMEEELPLVEPRYFSLWMNSSVCRLYDSGEEANQLLLCSLAFHAQQMPVSRLYWRILTRMFVFFFDEVVHVTVSKLLLSLLQSPINRDYRNYAADTLKLDLIDVLWWEVSVTSFKVQEENSNQRTLWYSLLYELCCNRENAVEIISKGFLEGFIRLEGSLLSDELPHHSSLARFLRLLSSVLRLTDAFDHAQFFRNEPSCMEILSEICISNVTFTAKMNEAKWNATEILHSLAKNQQTLPNVWKVCYLDSPDVLPEGRERLWAVSELLLQCHYDLQDLAVVLELVLKICIPDPSVSLLVRARNAPQCWPMVDVLAEVLRQCLANSLKSPTKLRTVGLTTTSPADFLPSHLSSGLEEKAAVLALQLVRLCAADPDFSQAVVPELDLLSSLVTCLATSNWDVVSTAAGALSALIQSEPNYFDDEAGVARYMCDCGAYRRLDFFLDIDEQELFPLSPSSLFPSWFVLFVRWIRFYSVNLHLLGSDDTVERFTMDVKEDLVALIDATDGDQRNQHELIAGSILELLLYTVSNFHPIVYKTGNTKAEENEHLIFLQSLLSLCQRRPRSASGLDCEDNCAVSSTQIRSRALELVQLLCSLDLPHTSSVEVFTNPQQMGILMLIVERSTSDTEQNAAVQLIQALALNEAVKTLLIGDTSLFFRLGAWLESKRLQLLAALILQRLATTSSNTARPRIDSVFGFSPSSQLQLAQFLFVGVERSPIRYDKKPTWLQDVRKIRIEMAQENITSSVLVIQLKIEIVDGNEICLRAFEHVATLRRGNESSPLEFLLEAAVETVRCTVLVSAGEKLSETKFDVSRGFGASVHGNSSVTLRISEATSKLSSSSSTGILSRLLRKEDHCLSLEFFQALSGLITEFCKDYRTYCDPVVDLKSQILVVLALSTEFSTASKMDVTCLESLTRWLPSKPTVSSLKRHVTPILRLLQGLRQLSCIAKFTKTSKPESYTPNSTQFSFLETFVELIGSTESHDLTTNALNTLFMENSDLLLYLCCQFNPERSSEATFLSLIALAIRRNVVHCQTFLTSTAQSLLLSVFNAGIGKSDESGERQGNLLHFAALVAVRLARCPSLSNDMEKCTRVLSFFFRVSFEVFGRRLWTTKYFPTEAAENLILTCGFLCEGLLNCVAVDANTQEEKRFEALVSPNVPEDGLAIVETLLMFLGRKKSEKDVGQGPYDSFDRLASTILSSLVEKAPSRISMELTVLQLLEGKSHKADKIVAKSYEEQCLSGMRKCITLTRYNFQSELNTLRLTYYSSIRAGVRTGVIPPQCSGVFQRFDQEQLLPTESVQWHLNQFGGNEHVRRGFSYVRRNSGGHHSDSSSKHLQVDEARIDSELRELILFSQEHDELLSVLTANRKKAMSTAIRDATQNARVLSAFHAMTSIALDFFMDTQKLMNNGKNGNSEQATFLEWLLLLEQLAGLICSGLHELQANYYVEIARQFRSLILDLPAFLRKMERHRTHSRQQALMLFLDNLHRLLKRATNRNELRVVAANGSGIVDQAKASRERLRGLDVQISALLGVLLDSPQGMDNLSRMLAAMQYMWRRAMGDTSLETAMASSKQTVSLLKKIKDKIIRFLQVLRSPTALLGTRPKKVPTVQEFADPSDIQSVPVVTDSEQCQIGTGHGTSALTSPFPFTSLEFLLDHFGSETVAAKRTKLLLQYSKQKNRVIAVLKSAFGGVEENVERISVLELAENFHETGGKMFDVLAQLGQIAREDEMPFTHLPFVVHEHVEMSLWRLMVRPIQRLRVFHLYQQTQRFVASDSGKRRVILESYGQASPHRLSITKWPQTEVENETESSIIKLEQKTQGIPVSTRLFALKKEQRVGIDQFLQEKVAPVATGPWTALKVVISSSSLLVCDGIANPDPFSDAAAMILLRRRLEAHRIRRHTTSMARFRSLTTETRRSVQYRYDKQDGVLDKVRHGAVAFGARLVLLVAFWRQEELRTDLQDPIMARAFDDPQARDEFYRLYHAKKGLGELVRVWMPSSGKLGLLLWQERRYAFGGTALSVFISFWVPTLAYDVDSDASKRNTFMTRIVYSYGIGIFLLSVVSIALIAQSRFVLLEQTRLRLRPVSRYYQNVLAVTAIGVELVQLNSLAFDSAVQWDSSDDLPAAVEWLGNLGITKFGVSSVLEVEALGVVVLLLLWVLLLKCANKFRETSALLHRVLTKDLPALVNGFLYMGTISIFFSYLACTDCSSTTFLEKCKLNPQSPPFLIAHQHILCWTAEHRWYALVGLWGVTFFLPIGLLAHGMSQVLFQRETLDIKYAPVVLLVNQLVKAAAATAQAFFPFNPVALASLGAVGNAGLLVLTLMMRSCSLWYIKYIKCSIYAASCWASLGAIHRLHYAGQSSTRSLNMIYVGWLSIVLAAAVAILTRVWLRARAKQREAERHFAAQQRLLHTVMTSGLGAVEREFVKAAMKHSDNPLTRDVFFENAKRLSASTPPPVLAEFLARVNEPVDVKEAARGVLFVQSARVLANKLHQHQELRRRR</sequence>
<feature type="transmembrane region" description="Helical" evidence="2">
    <location>
        <begin position="6635"/>
        <end position="6654"/>
    </location>
</feature>